<name>A0A073HYG2_9SPIT</name>
<keyword evidence="3" id="KW-1185">Reference proteome</keyword>
<comment type="caution">
    <text evidence="2">The sequence shown here is derived from an EMBL/GenBank/DDBJ whole genome shotgun (WGS) entry which is preliminary data.</text>
</comment>
<protein>
    <submittedName>
        <fullName evidence="2">Uncharacterized protein</fullName>
    </submittedName>
</protein>
<evidence type="ECO:0000313" key="2">
    <source>
        <dbReference type="EMBL" id="KEJ83018.1"/>
    </source>
</evidence>
<organism evidence="2 3">
    <name type="scientific">Oxytricha trifallax</name>
    <dbReference type="NCBI Taxonomy" id="1172189"/>
    <lineage>
        <taxon>Eukaryota</taxon>
        <taxon>Sar</taxon>
        <taxon>Alveolata</taxon>
        <taxon>Ciliophora</taxon>
        <taxon>Intramacronucleata</taxon>
        <taxon>Spirotrichea</taxon>
        <taxon>Stichotrichia</taxon>
        <taxon>Sporadotrichida</taxon>
        <taxon>Oxytrichidae</taxon>
        <taxon>Oxytrichinae</taxon>
        <taxon>Oxytricha</taxon>
    </lineage>
</organism>
<evidence type="ECO:0000313" key="3">
    <source>
        <dbReference type="Proteomes" id="UP000053232"/>
    </source>
</evidence>
<feature type="compositionally biased region" description="Low complexity" evidence="1">
    <location>
        <begin position="53"/>
        <end position="62"/>
    </location>
</feature>
<gene>
    <name evidence="2" type="ORF">OXYTRIMIC_492</name>
</gene>
<dbReference type="EMBL" id="ARYC01001183">
    <property type="protein sequence ID" value="KEJ83018.1"/>
    <property type="molecule type" value="Genomic_DNA"/>
</dbReference>
<sequence length="117" mass="13985">MFRLIYQQKQYLDQVTFWADFKQLAEQQLKLPDIQNNKFVLPSLKYIPGNSYKNQNTQNQQKQQKKSETKKRQREELSSEEDTDDSQIVSPESSKIKMITRNKQDQQAIDTSKRKKQ</sequence>
<proteinExistence type="predicted"/>
<accession>A0A073HYG2</accession>
<reference evidence="3" key="1">
    <citation type="journal article" date="2014" name="Cell">
        <title>The Architecture of a Scrambled Genome Reveals Massive Levels of Genomic Rearrangement during Development.</title>
        <authorList>
            <person name="Chen X."/>
            <person name="Bracht J.R."/>
            <person name="Goldman A.D."/>
            <person name="Dolzhenko E."/>
            <person name="Clay D.M."/>
            <person name="Swart E.C."/>
            <person name="Perlman D.H."/>
            <person name="Doak T.G."/>
            <person name="Stuart A."/>
            <person name="Amemiya C.T."/>
            <person name="Sebra R.P."/>
            <person name="Landweber L.F."/>
        </authorList>
    </citation>
    <scope>NUCLEOTIDE SEQUENCE [LARGE SCALE GENOMIC DNA]</scope>
    <source>
        <strain evidence="3">JRB310</strain>
    </source>
</reference>
<evidence type="ECO:0000256" key="1">
    <source>
        <dbReference type="SAM" id="MobiDB-lite"/>
    </source>
</evidence>
<dbReference type="AlphaFoldDB" id="A0A073HYG2"/>
<dbReference type="Proteomes" id="UP000053232">
    <property type="component" value="Unassembled WGS sequence"/>
</dbReference>
<feature type="region of interest" description="Disordered" evidence="1">
    <location>
        <begin position="46"/>
        <end position="117"/>
    </location>
</feature>